<dbReference type="GO" id="GO:0016020">
    <property type="term" value="C:membrane"/>
    <property type="evidence" value="ECO:0007669"/>
    <property type="project" value="UniProtKB-SubCell"/>
</dbReference>
<dbReference type="PANTHER" id="PTHR43269">
    <property type="entry name" value="SODIUM/PROTON ANTIPORTER 1-RELATED"/>
    <property type="match status" value="1"/>
</dbReference>
<dbReference type="AlphaFoldDB" id="A0A2M7T812"/>
<protein>
    <recommendedName>
        <fullName evidence="12">Citrate transporter-like domain-containing protein</fullName>
    </recommendedName>
</protein>
<name>A0A2M7T812_9ACTN</name>
<evidence type="ECO:0000256" key="10">
    <source>
        <dbReference type="ARBA" id="ARBA00025753"/>
    </source>
</evidence>
<feature type="domain" description="Citrate transporter-like" evidence="12">
    <location>
        <begin position="72"/>
        <end position="165"/>
    </location>
</feature>
<feature type="non-terminal residue" evidence="13">
    <location>
        <position position="1"/>
    </location>
</feature>
<comment type="similarity">
    <text evidence="10">Belongs to the NhaD Na(+)/H(+) (TC 2.A.62) antiporter family.</text>
</comment>
<feature type="transmembrane region" description="Helical" evidence="11">
    <location>
        <begin position="193"/>
        <end position="214"/>
    </location>
</feature>
<evidence type="ECO:0000256" key="3">
    <source>
        <dbReference type="ARBA" id="ARBA00022449"/>
    </source>
</evidence>
<evidence type="ECO:0000256" key="4">
    <source>
        <dbReference type="ARBA" id="ARBA00022692"/>
    </source>
</evidence>
<dbReference type="Proteomes" id="UP000230956">
    <property type="component" value="Unassembled WGS sequence"/>
</dbReference>
<evidence type="ECO:0000313" key="13">
    <source>
        <dbReference type="EMBL" id="PIZ38976.1"/>
    </source>
</evidence>
<feature type="transmembrane region" description="Helical" evidence="11">
    <location>
        <begin position="125"/>
        <end position="149"/>
    </location>
</feature>
<evidence type="ECO:0000256" key="2">
    <source>
        <dbReference type="ARBA" id="ARBA00022448"/>
    </source>
</evidence>
<keyword evidence="5 11" id="KW-1133">Transmembrane helix</keyword>
<keyword evidence="4 11" id="KW-0812">Transmembrane</keyword>
<proteinExistence type="inferred from homology"/>
<accession>A0A2M7T812</accession>
<keyword evidence="8 11" id="KW-0472">Membrane</keyword>
<comment type="caution">
    <text evidence="13">The sequence shown here is derived from an EMBL/GenBank/DDBJ whole genome shotgun (WGS) entry which is preliminary data.</text>
</comment>
<evidence type="ECO:0000256" key="1">
    <source>
        <dbReference type="ARBA" id="ARBA00004141"/>
    </source>
</evidence>
<evidence type="ECO:0000256" key="9">
    <source>
        <dbReference type="ARBA" id="ARBA00023201"/>
    </source>
</evidence>
<dbReference type="InterPro" id="IPR004680">
    <property type="entry name" value="Cit_transptr-like_dom"/>
</dbReference>
<dbReference type="InterPro" id="IPR045016">
    <property type="entry name" value="NhaD-like"/>
</dbReference>
<dbReference type="GO" id="GO:0015297">
    <property type="term" value="F:antiporter activity"/>
    <property type="evidence" value="ECO:0007669"/>
    <property type="project" value="UniProtKB-KW"/>
</dbReference>
<organism evidence="13 14">
    <name type="scientific">Candidatus Aquicultor secundus</name>
    <dbReference type="NCBI Taxonomy" id="1973895"/>
    <lineage>
        <taxon>Bacteria</taxon>
        <taxon>Bacillati</taxon>
        <taxon>Actinomycetota</taxon>
        <taxon>Candidatus Aquicultoria</taxon>
        <taxon>Candidatus Aquicultorales</taxon>
        <taxon>Candidatus Aquicultoraceae</taxon>
        <taxon>Candidatus Aquicultor</taxon>
    </lineage>
</organism>
<evidence type="ECO:0000256" key="11">
    <source>
        <dbReference type="SAM" id="Phobius"/>
    </source>
</evidence>
<gene>
    <name evidence="13" type="ORF">COY37_05595</name>
</gene>
<comment type="subcellular location">
    <subcellularLocation>
        <location evidence="1">Membrane</location>
        <topology evidence="1">Multi-pass membrane protein</topology>
    </subcellularLocation>
</comment>
<sequence>GRIDPPEEQGFKFLRSEKLVIGFAVGSFSLPFIVNLIGLRPYFGLLLGLGITWIVIDILRRYLPEHRTHFTASIEDFLRDADISTLQFFVGILLAVSALDYLGILNSASALLLGHAPTLERLVTGSSLVGVLSAIVDNVPLTAAAMHIIKTTDASVWALVALAVGTGGSILLIGSAAGIAAMGLVKDLTFTSYLKVATIPAIVGYIAGIGMWYLQHLALRI</sequence>
<reference evidence="14" key="1">
    <citation type="submission" date="2017-09" db="EMBL/GenBank/DDBJ databases">
        <title>Depth-based differentiation of microbial function through sediment-hosted aquifers and enrichment of novel symbionts in the deep terrestrial subsurface.</title>
        <authorList>
            <person name="Probst A.J."/>
            <person name="Ladd B."/>
            <person name="Jarett J.K."/>
            <person name="Geller-Mcgrath D.E."/>
            <person name="Sieber C.M.K."/>
            <person name="Emerson J.B."/>
            <person name="Anantharaman K."/>
            <person name="Thomas B.C."/>
            <person name="Malmstrom R."/>
            <person name="Stieglmeier M."/>
            <person name="Klingl A."/>
            <person name="Woyke T."/>
            <person name="Ryan C.M."/>
            <person name="Banfield J.F."/>
        </authorList>
    </citation>
    <scope>NUCLEOTIDE SEQUENCE [LARGE SCALE GENOMIC DNA]</scope>
</reference>
<dbReference type="Pfam" id="PF03600">
    <property type="entry name" value="CitMHS"/>
    <property type="match status" value="1"/>
</dbReference>
<feature type="transmembrane region" description="Helical" evidence="11">
    <location>
        <begin position="43"/>
        <end position="63"/>
    </location>
</feature>
<dbReference type="EMBL" id="PFNG01000133">
    <property type="protein sequence ID" value="PIZ38976.1"/>
    <property type="molecule type" value="Genomic_DNA"/>
</dbReference>
<evidence type="ECO:0000313" key="14">
    <source>
        <dbReference type="Proteomes" id="UP000230956"/>
    </source>
</evidence>
<feature type="transmembrane region" description="Helical" evidence="11">
    <location>
        <begin position="19"/>
        <end position="37"/>
    </location>
</feature>
<keyword evidence="3" id="KW-0050">Antiport</keyword>
<feature type="transmembrane region" description="Helical" evidence="11">
    <location>
        <begin position="156"/>
        <end position="181"/>
    </location>
</feature>
<dbReference type="PANTHER" id="PTHR43269:SF2">
    <property type="entry name" value="SODIUM_PROTON ANTIPORTER 1-RELATED"/>
    <property type="match status" value="1"/>
</dbReference>
<evidence type="ECO:0000256" key="8">
    <source>
        <dbReference type="ARBA" id="ARBA00023136"/>
    </source>
</evidence>
<keyword evidence="7" id="KW-0406">Ion transport</keyword>
<keyword evidence="6" id="KW-0915">Sodium</keyword>
<dbReference type="RefSeq" id="WP_286976618.1">
    <property type="nucleotide sequence ID" value="NZ_PFKS01000063.1"/>
</dbReference>
<feature type="transmembrane region" description="Helical" evidence="11">
    <location>
        <begin position="84"/>
        <end position="105"/>
    </location>
</feature>
<evidence type="ECO:0000259" key="12">
    <source>
        <dbReference type="Pfam" id="PF03600"/>
    </source>
</evidence>
<dbReference type="GO" id="GO:0006814">
    <property type="term" value="P:sodium ion transport"/>
    <property type="evidence" value="ECO:0007669"/>
    <property type="project" value="UniProtKB-KW"/>
</dbReference>
<evidence type="ECO:0000256" key="6">
    <source>
        <dbReference type="ARBA" id="ARBA00023053"/>
    </source>
</evidence>
<keyword evidence="9" id="KW-0739">Sodium transport</keyword>
<evidence type="ECO:0000256" key="5">
    <source>
        <dbReference type="ARBA" id="ARBA00022989"/>
    </source>
</evidence>
<keyword evidence="2" id="KW-0813">Transport</keyword>
<evidence type="ECO:0000256" key="7">
    <source>
        <dbReference type="ARBA" id="ARBA00023065"/>
    </source>
</evidence>